<dbReference type="eggNOG" id="COG0782">
    <property type="taxonomic scope" value="Bacteria"/>
</dbReference>
<evidence type="ECO:0000313" key="3">
    <source>
        <dbReference type="EMBL" id="ACE84361.1"/>
    </source>
</evidence>
<dbReference type="HOGENOM" id="CLU_120358_0_1_6"/>
<keyword evidence="3" id="KW-0418">Kinase</keyword>
<keyword evidence="4" id="KW-1185">Reference proteome</keyword>
<dbReference type="GO" id="GO:0003677">
    <property type="term" value="F:DNA binding"/>
    <property type="evidence" value="ECO:0007669"/>
    <property type="project" value="InterPro"/>
</dbReference>
<evidence type="ECO:0000259" key="2">
    <source>
        <dbReference type="Pfam" id="PF14760"/>
    </source>
</evidence>
<dbReference type="AlphaFoldDB" id="B3PF63"/>
<dbReference type="InterPro" id="IPR029462">
    <property type="entry name" value="Rnk_N"/>
</dbReference>
<dbReference type="NCBIfam" id="NF004396">
    <property type="entry name" value="PRK05753.1"/>
    <property type="match status" value="1"/>
</dbReference>
<dbReference type="PANTHER" id="PTHR30437:SF5">
    <property type="entry name" value="REGULATOR OF NUCLEOSIDE DIPHOSPHATE KINASE"/>
    <property type="match status" value="1"/>
</dbReference>
<dbReference type="SUPFAM" id="SSF54534">
    <property type="entry name" value="FKBP-like"/>
    <property type="match status" value="1"/>
</dbReference>
<dbReference type="Pfam" id="PF14760">
    <property type="entry name" value="Rnk_N"/>
    <property type="match status" value="1"/>
</dbReference>
<dbReference type="KEGG" id="cja:CJA_3377"/>
<dbReference type="Gene3D" id="3.10.50.30">
    <property type="entry name" value="Transcription elongation factor, GreA/GreB, C-terminal domain"/>
    <property type="match status" value="1"/>
</dbReference>
<sequence length="180" mass="19804">MLFAFFTHRAIRQLGFCLIAGSSKKPARSFVKFRWDAVVCSVMSFYFLEKLKMVATTETSLVISNSDYQRLVQLIEDNDSPAAEALDIEIGRATLVADAQLPADVVAMDSEVTFEDLDSGEQKTIQLVFPAQANVDQLKISILSPVGSALIGLRIGSSIDWPVPQGKVRRLKVIAVKQVN</sequence>
<dbReference type="GO" id="GO:0032784">
    <property type="term" value="P:regulation of DNA-templated transcription elongation"/>
    <property type="evidence" value="ECO:0007669"/>
    <property type="project" value="InterPro"/>
</dbReference>
<dbReference type="Pfam" id="PF01272">
    <property type="entry name" value="GreA_GreB"/>
    <property type="match status" value="1"/>
</dbReference>
<feature type="domain" description="Regulator of nucleoside diphosphate kinase N-terminal" evidence="2">
    <location>
        <begin position="60"/>
        <end position="96"/>
    </location>
</feature>
<name>B3PF63_CELJU</name>
<organism evidence="3 4">
    <name type="scientific">Cellvibrio japonicus (strain Ueda107)</name>
    <name type="common">Pseudomonas fluorescens subsp. cellulosa</name>
    <dbReference type="NCBI Taxonomy" id="498211"/>
    <lineage>
        <taxon>Bacteria</taxon>
        <taxon>Pseudomonadati</taxon>
        <taxon>Pseudomonadota</taxon>
        <taxon>Gammaproteobacteria</taxon>
        <taxon>Cellvibrionales</taxon>
        <taxon>Cellvibrionaceae</taxon>
        <taxon>Cellvibrio</taxon>
    </lineage>
</organism>
<reference evidence="3 4" key="1">
    <citation type="journal article" date="2008" name="J. Bacteriol.">
        <title>Insights into plant cell wall degradation from the genome sequence of the soil bacterium Cellvibrio japonicus.</title>
        <authorList>
            <person name="Deboy R.T."/>
            <person name="Mongodin E.F."/>
            <person name="Fouts D.E."/>
            <person name="Tailford L.E."/>
            <person name="Khouri H."/>
            <person name="Emerson J.B."/>
            <person name="Mohamoud Y."/>
            <person name="Watkins K."/>
            <person name="Henrissat B."/>
            <person name="Gilbert H.J."/>
            <person name="Nelson K.E."/>
        </authorList>
    </citation>
    <scope>NUCLEOTIDE SEQUENCE [LARGE SCALE GENOMIC DNA]</scope>
    <source>
        <strain evidence="3 4">Ueda107</strain>
    </source>
</reference>
<evidence type="ECO:0000259" key="1">
    <source>
        <dbReference type="Pfam" id="PF01272"/>
    </source>
</evidence>
<protein>
    <submittedName>
        <fullName evidence="3">Regulator of nucleoside diphosphate kinase</fullName>
    </submittedName>
</protein>
<dbReference type="InterPro" id="IPR023459">
    <property type="entry name" value="Tscrpt_elong_fac_GreA/B_fam"/>
</dbReference>
<dbReference type="GO" id="GO:0070063">
    <property type="term" value="F:RNA polymerase binding"/>
    <property type="evidence" value="ECO:0007669"/>
    <property type="project" value="InterPro"/>
</dbReference>
<gene>
    <name evidence="3" type="primary">rnk</name>
    <name evidence="3" type="ordered locus">CJA_3377</name>
</gene>
<feature type="domain" description="Transcription elongation factor GreA/GreB C-terminal" evidence="1">
    <location>
        <begin position="102"/>
        <end position="177"/>
    </location>
</feature>
<dbReference type="GO" id="GO:0016301">
    <property type="term" value="F:kinase activity"/>
    <property type="evidence" value="ECO:0007669"/>
    <property type="project" value="UniProtKB-KW"/>
</dbReference>
<evidence type="ECO:0000313" key="4">
    <source>
        <dbReference type="Proteomes" id="UP000001036"/>
    </source>
</evidence>
<dbReference type="InterPro" id="IPR036953">
    <property type="entry name" value="GreA/GreB_C_sf"/>
</dbReference>
<dbReference type="GO" id="GO:0006354">
    <property type="term" value="P:DNA-templated transcription elongation"/>
    <property type="evidence" value="ECO:0007669"/>
    <property type="project" value="TreeGrafter"/>
</dbReference>
<dbReference type="InterPro" id="IPR001437">
    <property type="entry name" value="Tscrpt_elong_fac_GreA/B_C"/>
</dbReference>
<dbReference type="EMBL" id="CP000934">
    <property type="protein sequence ID" value="ACE84361.1"/>
    <property type="molecule type" value="Genomic_DNA"/>
</dbReference>
<accession>B3PF63</accession>
<keyword evidence="3" id="KW-0808">Transferase</keyword>
<dbReference type="Gene3D" id="1.10.286.20">
    <property type="match status" value="1"/>
</dbReference>
<proteinExistence type="predicted"/>
<dbReference type="PANTHER" id="PTHR30437">
    <property type="entry name" value="TRANSCRIPTION ELONGATION FACTOR GREA"/>
    <property type="match status" value="1"/>
</dbReference>
<dbReference type="STRING" id="498211.CJA_3377"/>
<dbReference type="Proteomes" id="UP000001036">
    <property type="component" value="Chromosome"/>
</dbReference>